<feature type="signal peptide" evidence="8">
    <location>
        <begin position="1"/>
        <end position="24"/>
    </location>
</feature>
<dbReference type="GO" id="GO:0016020">
    <property type="term" value="C:membrane"/>
    <property type="evidence" value="ECO:0007669"/>
    <property type="project" value="UniProtKB-SubCell"/>
</dbReference>
<gene>
    <name evidence="9" type="ORF">TrVE_jg8036</name>
</gene>
<feature type="transmembrane region" description="Helical" evidence="7">
    <location>
        <begin position="479"/>
        <end position="498"/>
    </location>
</feature>
<feature type="transmembrane region" description="Helical" evidence="7">
    <location>
        <begin position="414"/>
        <end position="433"/>
    </location>
</feature>
<keyword evidence="10" id="KW-1185">Reference proteome</keyword>
<dbReference type="AlphaFoldDB" id="A0A9W7C2M0"/>
<dbReference type="NCBIfam" id="TIGR00797">
    <property type="entry name" value="matE"/>
    <property type="match status" value="1"/>
</dbReference>
<feature type="transmembrane region" description="Helical" evidence="7">
    <location>
        <begin position="162"/>
        <end position="185"/>
    </location>
</feature>
<comment type="similarity">
    <text evidence="2">Belongs to the multi antimicrobial extrusion (MATE) (TC 2.A.66.1) family.</text>
</comment>
<dbReference type="PANTHER" id="PTHR42893:SF46">
    <property type="entry name" value="PROTEIN DETOXIFICATION 44, CHLOROPLASTIC"/>
    <property type="match status" value="1"/>
</dbReference>
<evidence type="ECO:0000256" key="4">
    <source>
        <dbReference type="ARBA" id="ARBA00022989"/>
    </source>
</evidence>
<sequence>MKFVTVGRAVVVLLLLLFLPDMTSFTTPAASGGLSRPGDLKSRTPLRSSKDNSEDVNSIPSPAKAFLPKLLTSRISDPLTSEFLGIALPAFLQLTAEPLASLVDTIYLGRLSPSSIAGAGISITLWYSLSKIYNDPLLRSSISLVSSSKSDAKTLSTSITTALYLALIIGVLQFIVYIFFTPLLLKNMGLTLSSSMYPSALSYIRFRSWGSISATLWLVTNGIYRGLGDTSTPLKWSLIFSILNIVLDPFFMFTCGMGAKGAALGTVVAQYCALGPLVYGLSRKVEILGLRDEKARSGIKKSLKLYLSSGASILMRTVAKVSCYAYCSKMLAGRGVIESAGYNLTFQLGFAVTQICEGVGIAVQTMLASDLEDKKRVKKIVKLGLGVGGAVAGGLSALTWFNRGSVIRSLTTDVAVRTAVQAVFPIVLITQVFKGLAYPSNGIIMGGLDWNYSNLNMWLANFVCFAIVSPMGLAKNDLLGVWTGLAGFMAVQVLGSLARVKSGRGVWRVLKKS</sequence>
<evidence type="ECO:0000313" key="9">
    <source>
        <dbReference type="EMBL" id="GMI02087.1"/>
    </source>
</evidence>
<accession>A0A9W7C2M0</accession>
<evidence type="ECO:0000256" key="6">
    <source>
        <dbReference type="SAM" id="MobiDB-lite"/>
    </source>
</evidence>
<feature type="transmembrane region" description="Helical" evidence="7">
    <location>
        <begin position="383"/>
        <end position="402"/>
    </location>
</feature>
<comment type="subcellular location">
    <subcellularLocation>
        <location evidence="1">Membrane</location>
        <topology evidence="1">Multi-pass membrane protein</topology>
    </subcellularLocation>
</comment>
<dbReference type="Proteomes" id="UP001165160">
    <property type="component" value="Unassembled WGS sequence"/>
</dbReference>
<dbReference type="InterPro" id="IPR044644">
    <property type="entry name" value="DinF-like"/>
</dbReference>
<dbReference type="EMBL" id="BRXX01000275">
    <property type="protein sequence ID" value="GMI02087.1"/>
    <property type="molecule type" value="Genomic_DNA"/>
</dbReference>
<keyword evidence="4 7" id="KW-1133">Transmembrane helix</keyword>
<dbReference type="GO" id="GO:0015297">
    <property type="term" value="F:antiporter activity"/>
    <property type="evidence" value="ECO:0007669"/>
    <property type="project" value="InterPro"/>
</dbReference>
<evidence type="ECO:0000256" key="3">
    <source>
        <dbReference type="ARBA" id="ARBA00022692"/>
    </source>
</evidence>
<keyword evidence="3 7" id="KW-0812">Transmembrane</keyword>
<feature type="compositionally biased region" description="Basic and acidic residues" evidence="6">
    <location>
        <begin position="38"/>
        <end position="53"/>
    </location>
</feature>
<feature type="transmembrane region" description="Helical" evidence="7">
    <location>
        <begin position="236"/>
        <end position="255"/>
    </location>
</feature>
<comment type="caution">
    <text evidence="9">The sequence shown here is derived from an EMBL/GenBank/DDBJ whole genome shotgun (WGS) entry which is preliminary data.</text>
</comment>
<evidence type="ECO:0000256" key="7">
    <source>
        <dbReference type="SAM" id="Phobius"/>
    </source>
</evidence>
<reference evidence="10" key="1">
    <citation type="journal article" date="2023" name="Commun. Biol.">
        <title>Genome analysis of Parmales, the sister group of diatoms, reveals the evolutionary specialization of diatoms from phago-mixotrophs to photoautotrophs.</title>
        <authorList>
            <person name="Ban H."/>
            <person name="Sato S."/>
            <person name="Yoshikawa S."/>
            <person name="Yamada K."/>
            <person name="Nakamura Y."/>
            <person name="Ichinomiya M."/>
            <person name="Sato N."/>
            <person name="Blanc-Mathieu R."/>
            <person name="Endo H."/>
            <person name="Kuwata A."/>
            <person name="Ogata H."/>
        </authorList>
    </citation>
    <scope>NUCLEOTIDE SEQUENCE [LARGE SCALE GENOMIC DNA]</scope>
    <source>
        <strain evidence="10">NIES 3699</strain>
    </source>
</reference>
<keyword evidence="8" id="KW-0732">Signal</keyword>
<organism evidence="9 10">
    <name type="scientific">Triparma verrucosa</name>
    <dbReference type="NCBI Taxonomy" id="1606542"/>
    <lineage>
        <taxon>Eukaryota</taxon>
        <taxon>Sar</taxon>
        <taxon>Stramenopiles</taxon>
        <taxon>Ochrophyta</taxon>
        <taxon>Bolidophyceae</taxon>
        <taxon>Parmales</taxon>
        <taxon>Triparmaceae</taxon>
        <taxon>Triparma</taxon>
    </lineage>
</organism>
<keyword evidence="5 7" id="KW-0472">Membrane</keyword>
<feature type="transmembrane region" description="Helical" evidence="7">
    <location>
        <begin position="206"/>
        <end position="224"/>
    </location>
</feature>
<evidence type="ECO:0000256" key="1">
    <source>
        <dbReference type="ARBA" id="ARBA00004141"/>
    </source>
</evidence>
<evidence type="ECO:0008006" key="11">
    <source>
        <dbReference type="Google" id="ProtNLM"/>
    </source>
</evidence>
<evidence type="ECO:0000256" key="8">
    <source>
        <dbReference type="SAM" id="SignalP"/>
    </source>
</evidence>
<dbReference type="GO" id="GO:0042910">
    <property type="term" value="F:xenobiotic transmembrane transporter activity"/>
    <property type="evidence" value="ECO:0007669"/>
    <property type="project" value="InterPro"/>
</dbReference>
<proteinExistence type="inferred from homology"/>
<name>A0A9W7C2M0_9STRA</name>
<evidence type="ECO:0000256" key="2">
    <source>
        <dbReference type="ARBA" id="ARBA00010199"/>
    </source>
</evidence>
<dbReference type="Pfam" id="PF01554">
    <property type="entry name" value="MatE"/>
    <property type="match status" value="2"/>
</dbReference>
<evidence type="ECO:0000256" key="5">
    <source>
        <dbReference type="ARBA" id="ARBA00023136"/>
    </source>
</evidence>
<protein>
    <recommendedName>
        <fullName evidence="11">MATE efflux family protein</fullName>
    </recommendedName>
</protein>
<evidence type="ECO:0000313" key="10">
    <source>
        <dbReference type="Proteomes" id="UP001165160"/>
    </source>
</evidence>
<dbReference type="InterPro" id="IPR002528">
    <property type="entry name" value="MATE_fam"/>
</dbReference>
<feature type="chain" id="PRO_5040736032" description="MATE efflux family protein" evidence="8">
    <location>
        <begin position="25"/>
        <end position="513"/>
    </location>
</feature>
<feature type="transmembrane region" description="Helical" evidence="7">
    <location>
        <begin position="454"/>
        <end position="473"/>
    </location>
</feature>
<dbReference type="PANTHER" id="PTHR42893">
    <property type="entry name" value="PROTEIN DETOXIFICATION 44, CHLOROPLASTIC-RELATED"/>
    <property type="match status" value="1"/>
</dbReference>
<feature type="region of interest" description="Disordered" evidence="6">
    <location>
        <begin position="29"/>
        <end position="60"/>
    </location>
</feature>